<gene>
    <name evidence="8" type="ORF">B4U79_00636</name>
</gene>
<evidence type="ECO:0000256" key="1">
    <source>
        <dbReference type="ARBA" id="ARBA00022679"/>
    </source>
</evidence>
<dbReference type="GO" id="GO:0015074">
    <property type="term" value="P:DNA integration"/>
    <property type="evidence" value="ECO:0007669"/>
    <property type="project" value="InterPro"/>
</dbReference>
<dbReference type="InterPro" id="IPR043502">
    <property type="entry name" value="DNA/RNA_pol_sf"/>
</dbReference>
<accession>A0A3S3NP45</accession>
<name>A0A3S3NP45_9ACAR</name>
<evidence type="ECO:0000313" key="8">
    <source>
        <dbReference type="EMBL" id="RWR98976.1"/>
    </source>
</evidence>
<dbReference type="PANTHER" id="PTHR37984:SF5">
    <property type="entry name" value="PROTEIN NYNRIN-LIKE"/>
    <property type="match status" value="1"/>
</dbReference>
<feature type="domain" description="Integrase catalytic" evidence="7">
    <location>
        <begin position="245"/>
        <end position="358"/>
    </location>
</feature>
<evidence type="ECO:0000256" key="6">
    <source>
        <dbReference type="ARBA" id="ARBA00022918"/>
    </source>
</evidence>
<dbReference type="GO" id="GO:0003676">
    <property type="term" value="F:nucleic acid binding"/>
    <property type="evidence" value="ECO:0007669"/>
    <property type="project" value="InterPro"/>
</dbReference>
<evidence type="ECO:0000259" key="7">
    <source>
        <dbReference type="PROSITE" id="PS50994"/>
    </source>
</evidence>
<reference evidence="8 9" key="1">
    <citation type="journal article" date="2018" name="Gigascience">
        <title>Genomes of trombidid mites reveal novel predicted allergens and laterally-transferred genes associated with secondary metabolism.</title>
        <authorList>
            <person name="Dong X."/>
            <person name="Chaisiri K."/>
            <person name="Xia D."/>
            <person name="Armstrong S.D."/>
            <person name="Fang Y."/>
            <person name="Donnelly M.J."/>
            <person name="Kadowaki T."/>
            <person name="McGarry J.W."/>
            <person name="Darby A.C."/>
            <person name="Makepeace B.L."/>
        </authorList>
    </citation>
    <scope>NUCLEOTIDE SEQUENCE [LARGE SCALE GENOMIC DNA]</scope>
    <source>
        <strain evidence="8">UoL-WK</strain>
    </source>
</reference>
<dbReference type="GO" id="GO:0042575">
    <property type="term" value="C:DNA polymerase complex"/>
    <property type="evidence" value="ECO:0007669"/>
    <property type="project" value="UniProtKB-ARBA"/>
</dbReference>
<dbReference type="Proteomes" id="UP000285301">
    <property type="component" value="Unassembled WGS sequence"/>
</dbReference>
<dbReference type="FunFam" id="3.10.20.370:FF:000001">
    <property type="entry name" value="Retrovirus-related Pol polyprotein from transposon 17.6-like protein"/>
    <property type="match status" value="1"/>
</dbReference>
<evidence type="ECO:0000256" key="5">
    <source>
        <dbReference type="ARBA" id="ARBA00022801"/>
    </source>
</evidence>
<dbReference type="EMBL" id="NCKU01017492">
    <property type="protein sequence ID" value="RWR98976.1"/>
    <property type="molecule type" value="Genomic_DNA"/>
</dbReference>
<comment type="caution">
    <text evidence="8">The sequence shown here is derived from an EMBL/GenBank/DDBJ whole genome shotgun (WGS) entry which is preliminary data.</text>
</comment>
<keyword evidence="5" id="KW-0378">Hydrolase</keyword>
<dbReference type="InterPro" id="IPR041373">
    <property type="entry name" value="RT_RNaseH"/>
</dbReference>
<feature type="non-terminal residue" evidence="8">
    <location>
        <position position="443"/>
    </location>
</feature>
<dbReference type="GO" id="GO:0004519">
    <property type="term" value="F:endonuclease activity"/>
    <property type="evidence" value="ECO:0007669"/>
    <property type="project" value="UniProtKB-KW"/>
</dbReference>
<keyword evidence="2" id="KW-0548">Nucleotidyltransferase</keyword>
<evidence type="ECO:0000313" key="9">
    <source>
        <dbReference type="Proteomes" id="UP000285301"/>
    </source>
</evidence>
<evidence type="ECO:0000256" key="4">
    <source>
        <dbReference type="ARBA" id="ARBA00022759"/>
    </source>
</evidence>
<dbReference type="Gene3D" id="3.30.420.10">
    <property type="entry name" value="Ribonuclease H-like superfamily/Ribonuclease H"/>
    <property type="match status" value="1"/>
</dbReference>
<protein>
    <recommendedName>
        <fullName evidence="7">Integrase catalytic domain-containing protein</fullName>
    </recommendedName>
</protein>
<dbReference type="PANTHER" id="PTHR37984">
    <property type="entry name" value="PROTEIN CBG26694"/>
    <property type="match status" value="1"/>
</dbReference>
<dbReference type="SUPFAM" id="SSF56672">
    <property type="entry name" value="DNA/RNA polymerases"/>
    <property type="match status" value="1"/>
</dbReference>
<dbReference type="PROSITE" id="PS50994">
    <property type="entry name" value="INTEGRASE"/>
    <property type="match status" value="1"/>
</dbReference>
<dbReference type="OrthoDB" id="6491597at2759"/>
<proteinExistence type="predicted"/>
<keyword evidence="9" id="KW-1185">Reference proteome</keyword>
<organism evidence="8 9">
    <name type="scientific">Dinothrombium tinctorium</name>
    <dbReference type="NCBI Taxonomy" id="1965070"/>
    <lineage>
        <taxon>Eukaryota</taxon>
        <taxon>Metazoa</taxon>
        <taxon>Ecdysozoa</taxon>
        <taxon>Arthropoda</taxon>
        <taxon>Chelicerata</taxon>
        <taxon>Arachnida</taxon>
        <taxon>Acari</taxon>
        <taxon>Acariformes</taxon>
        <taxon>Trombidiformes</taxon>
        <taxon>Prostigmata</taxon>
        <taxon>Anystina</taxon>
        <taxon>Parasitengona</taxon>
        <taxon>Trombidioidea</taxon>
        <taxon>Trombidiidae</taxon>
        <taxon>Dinothrombium</taxon>
    </lineage>
</organism>
<keyword evidence="3" id="KW-0540">Nuclease</keyword>
<evidence type="ECO:0000256" key="2">
    <source>
        <dbReference type="ARBA" id="ARBA00022695"/>
    </source>
</evidence>
<dbReference type="GO" id="GO:0003964">
    <property type="term" value="F:RNA-directed DNA polymerase activity"/>
    <property type="evidence" value="ECO:0007669"/>
    <property type="project" value="UniProtKB-KW"/>
</dbReference>
<dbReference type="InterPro" id="IPR050951">
    <property type="entry name" value="Retrovirus_Pol_polyprotein"/>
</dbReference>
<dbReference type="GO" id="GO:0016787">
    <property type="term" value="F:hydrolase activity"/>
    <property type="evidence" value="ECO:0007669"/>
    <property type="project" value="UniProtKB-KW"/>
</dbReference>
<evidence type="ECO:0000256" key="3">
    <source>
        <dbReference type="ARBA" id="ARBA00022722"/>
    </source>
</evidence>
<dbReference type="CDD" id="cd09274">
    <property type="entry name" value="RNase_HI_RT_Ty3"/>
    <property type="match status" value="1"/>
</dbReference>
<dbReference type="STRING" id="1965070.A0A3S3NP45"/>
<sequence length="443" mass="52003">LQTELHTDGSNVGIGATLIQIDNEKEKIICYYSRVLSTAEKHYSAIEIELLAIIDGIKRFKHYLIGRKFKIVTDSNPLTYLMRTKNLNSRLSHWSMFLQEYDFEIVYRKGSENKLCDYLSRYPNKEPENEELKLNLFLCEFDFPQINENENFLFDSFLTQLNDISKLQREDKYFSHIIDILNGNTKNKSKSLRRAANNYEIVNGKLYRVIVHNNQFKNLLVIPKCLVPQILQGVHDLTKAVKNITAKDVAKFLMHRIILQYSAFDTLISDNGVQFRSNIIAELNNLLKSNHKFTTPYHPSSSGQVERCNQQIIQLLRTFIEKEINDWDVILPYITHIYNTSLHASTNFNPFFLTRGYHAKLPIDFIFENEFNEPKDDLVYEIAYNLTKARDLAKQNILKSQNAFKKQYDKNKLNYEFEVGDKCLISYPISNMMQKNKFKPKWL</sequence>
<dbReference type="InterPro" id="IPR036397">
    <property type="entry name" value="RNaseH_sf"/>
</dbReference>
<keyword evidence="4" id="KW-0255">Endonuclease</keyword>
<dbReference type="InterPro" id="IPR001584">
    <property type="entry name" value="Integrase_cat-core"/>
</dbReference>
<dbReference type="SUPFAM" id="SSF53098">
    <property type="entry name" value="Ribonuclease H-like"/>
    <property type="match status" value="1"/>
</dbReference>
<keyword evidence="6" id="KW-0695">RNA-directed DNA polymerase</keyword>
<dbReference type="AlphaFoldDB" id="A0A3S3NP45"/>
<dbReference type="Pfam" id="PF17917">
    <property type="entry name" value="RT_RNaseH"/>
    <property type="match status" value="1"/>
</dbReference>
<keyword evidence="1" id="KW-0808">Transferase</keyword>
<feature type="non-terminal residue" evidence="8">
    <location>
        <position position="1"/>
    </location>
</feature>
<dbReference type="InterPro" id="IPR012337">
    <property type="entry name" value="RNaseH-like_sf"/>
</dbReference>